<keyword evidence="1" id="KW-0812">Transmembrane</keyword>
<accession>A0A2M6WS69</accession>
<keyword evidence="1" id="KW-0472">Membrane</keyword>
<gene>
    <name evidence="2" type="ORF">COT96_00070</name>
</gene>
<evidence type="ECO:0000256" key="1">
    <source>
        <dbReference type="SAM" id="Phobius"/>
    </source>
</evidence>
<dbReference type="InterPro" id="IPR043993">
    <property type="entry name" value="T4SS_pilin"/>
</dbReference>
<name>A0A2M6WS69_9BACT</name>
<sequence length="121" mass="13545">MKKYLIPAISIIILLLPAVSLALELTYPVIQGLRIELEMDLNKLIAWFYYFIVGIAGIFAFYRLVRGSFMWMASTGNPAMISEAKDQITSAFLGLIIVLASFVILKAINPELLTLKLPRLP</sequence>
<comment type="caution">
    <text evidence="2">The sequence shown here is derived from an EMBL/GenBank/DDBJ whole genome shotgun (WGS) entry which is preliminary data.</text>
</comment>
<dbReference type="Pfam" id="PF18895">
    <property type="entry name" value="T4SS_pilin"/>
    <property type="match status" value="1"/>
</dbReference>
<dbReference type="EMBL" id="PFAO01000002">
    <property type="protein sequence ID" value="PIT95643.1"/>
    <property type="molecule type" value="Genomic_DNA"/>
</dbReference>
<feature type="transmembrane region" description="Helical" evidence="1">
    <location>
        <begin position="88"/>
        <end position="108"/>
    </location>
</feature>
<protein>
    <submittedName>
        <fullName evidence="2">Uncharacterized protein</fullName>
    </submittedName>
</protein>
<feature type="transmembrane region" description="Helical" evidence="1">
    <location>
        <begin position="46"/>
        <end position="65"/>
    </location>
</feature>
<organism evidence="2 3">
    <name type="scientific">Candidatus Falkowbacteria bacterium CG10_big_fil_rev_8_21_14_0_10_38_22</name>
    <dbReference type="NCBI Taxonomy" id="1974564"/>
    <lineage>
        <taxon>Bacteria</taxon>
        <taxon>Candidatus Falkowiibacteriota</taxon>
    </lineage>
</organism>
<keyword evidence="1" id="KW-1133">Transmembrane helix</keyword>
<evidence type="ECO:0000313" key="3">
    <source>
        <dbReference type="Proteomes" id="UP000228964"/>
    </source>
</evidence>
<dbReference type="AlphaFoldDB" id="A0A2M6WS69"/>
<dbReference type="Proteomes" id="UP000228964">
    <property type="component" value="Unassembled WGS sequence"/>
</dbReference>
<reference evidence="3" key="1">
    <citation type="submission" date="2017-09" db="EMBL/GenBank/DDBJ databases">
        <title>Depth-based differentiation of microbial function through sediment-hosted aquifers and enrichment of novel symbionts in the deep terrestrial subsurface.</title>
        <authorList>
            <person name="Probst A.J."/>
            <person name="Ladd B."/>
            <person name="Jarett J.K."/>
            <person name="Geller-Mcgrath D.E."/>
            <person name="Sieber C.M.K."/>
            <person name="Emerson J.B."/>
            <person name="Anantharaman K."/>
            <person name="Thomas B.C."/>
            <person name="Malmstrom R."/>
            <person name="Stieglmeier M."/>
            <person name="Klingl A."/>
            <person name="Woyke T."/>
            <person name="Ryan C.M."/>
            <person name="Banfield J.F."/>
        </authorList>
    </citation>
    <scope>NUCLEOTIDE SEQUENCE [LARGE SCALE GENOMIC DNA]</scope>
</reference>
<evidence type="ECO:0000313" key="2">
    <source>
        <dbReference type="EMBL" id="PIT95643.1"/>
    </source>
</evidence>
<proteinExistence type="predicted"/>